<proteinExistence type="predicted"/>
<reference evidence="1" key="1">
    <citation type="journal article" date="2013" name="PLoS ONE">
        <title>Direct detection of alternative open reading frames translation products in human significantly expands the proteome.</title>
        <authorList>
            <person name="Vanderperre B."/>
            <person name="Lucier J.-F."/>
            <person name="Motard J."/>
            <person name="Tremblay G."/>
            <person name="Vanderperre S."/>
            <person name="Wisztorski M."/>
            <person name="Salzet M."/>
            <person name="Boisvert F.-M."/>
            <person name="Roucou X."/>
        </authorList>
    </citation>
    <scope>NUCLEOTIDE SEQUENCE</scope>
</reference>
<dbReference type="EMBL" id="HF583858">
    <property type="protein sequence ID" value="CCQ43355.1"/>
    <property type="molecule type" value="Genomic_DNA"/>
</dbReference>
<organism evidence="1">
    <name type="scientific">Homo sapiens</name>
    <name type="common">Human</name>
    <dbReference type="NCBI Taxonomy" id="9606"/>
    <lineage>
        <taxon>Eukaryota</taxon>
        <taxon>Metazoa</taxon>
        <taxon>Chordata</taxon>
        <taxon>Craniata</taxon>
        <taxon>Vertebrata</taxon>
        <taxon>Euteleostomi</taxon>
        <taxon>Mammalia</taxon>
        <taxon>Eutheria</taxon>
        <taxon>Euarchontoglires</taxon>
        <taxon>Primates</taxon>
        <taxon>Haplorrhini</taxon>
        <taxon>Catarrhini</taxon>
        <taxon>Hominidae</taxon>
        <taxon>Homo</taxon>
    </lineage>
</organism>
<accession>L8E7V1</accession>
<protein>
    <submittedName>
        <fullName evidence="1">Alternative protein SPTLC1</fullName>
    </submittedName>
</protein>
<dbReference type="OrthoDB" id="3168162at2759"/>
<evidence type="ECO:0000313" key="1">
    <source>
        <dbReference type="EMBL" id="CCQ43355.1"/>
    </source>
</evidence>
<dbReference type="AlphaFoldDB" id="L8E7V1"/>
<dbReference type="ChiTaRS" id="SPTLC1">
    <property type="organism name" value="human"/>
</dbReference>
<gene>
    <name evidence="1" type="primary">SPTLC1</name>
</gene>
<sequence>MVSVWTNCVTMRRMLIFFKKKTHLKAQELIFLRGKLMTVYN</sequence>
<name>L8E7V1_HUMAN</name>